<feature type="domain" description="Carrier" evidence="5">
    <location>
        <begin position="106"/>
        <end position="181"/>
    </location>
</feature>
<evidence type="ECO:0000256" key="1">
    <source>
        <dbReference type="ARBA" id="ARBA00022450"/>
    </source>
</evidence>
<dbReference type="Pfam" id="PF00550">
    <property type="entry name" value="PP-binding"/>
    <property type="match status" value="1"/>
</dbReference>
<keyword evidence="3" id="KW-0808">Transferase</keyword>
<dbReference type="SMART" id="SM00823">
    <property type="entry name" value="PKS_PP"/>
    <property type="match status" value="1"/>
</dbReference>
<gene>
    <name evidence="6" type="ORF">HFV08_22080</name>
</gene>
<evidence type="ECO:0000256" key="2">
    <source>
        <dbReference type="ARBA" id="ARBA00022553"/>
    </source>
</evidence>
<proteinExistence type="predicted"/>
<keyword evidence="7" id="KW-1185">Reference proteome</keyword>
<evidence type="ECO:0000256" key="3">
    <source>
        <dbReference type="ARBA" id="ARBA00022679"/>
    </source>
</evidence>
<dbReference type="InterPro" id="IPR036736">
    <property type="entry name" value="ACP-like_sf"/>
</dbReference>
<accession>A0ABX1HA59</accession>
<comment type="caution">
    <text evidence="6">The sequence shown here is derived from an EMBL/GenBank/DDBJ whole genome shotgun (WGS) entry which is preliminary data.</text>
</comment>
<dbReference type="InterPro" id="IPR009081">
    <property type="entry name" value="PP-bd_ACP"/>
</dbReference>
<dbReference type="PANTHER" id="PTHR43775">
    <property type="entry name" value="FATTY ACID SYNTHASE"/>
    <property type="match status" value="1"/>
</dbReference>
<dbReference type="SUPFAM" id="SSF47336">
    <property type="entry name" value="ACP-like"/>
    <property type="match status" value="1"/>
</dbReference>
<reference evidence="6 7" key="1">
    <citation type="submission" date="2020-04" db="EMBL/GenBank/DDBJ databases">
        <title>Phylogenetic Diversity and Antibacterial Activity against Ralstonia solanacearum of Endophytic Actinomycete Isolated from Moss.</title>
        <authorList>
            <person name="Zhuang X."/>
        </authorList>
    </citation>
    <scope>NUCLEOTIDE SEQUENCE [LARGE SCALE GENOMIC DNA]</scope>
    <source>
        <strain evidence="6 7">LD120</strain>
    </source>
</reference>
<dbReference type="EMBL" id="JAAWWP010000014">
    <property type="protein sequence ID" value="NKI43891.1"/>
    <property type="molecule type" value="Genomic_DNA"/>
</dbReference>
<evidence type="ECO:0000313" key="7">
    <source>
        <dbReference type="Proteomes" id="UP000772196"/>
    </source>
</evidence>
<evidence type="ECO:0000259" key="5">
    <source>
        <dbReference type="PROSITE" id="PS50075"/>
    </source>
</evidence>
<sequence length="262" mass="27783">MMEGEGVEEYMRKRGVLEMAPELALAAMVQAVEHEEVFRAIADVEWERFVPGFTSGRPSPLITGIPEAVRALKATEEDGAETGAASGAAAKLAERLAAATPAERDAILLDLVRGQVAAVLGHASGEDIEPGRAFKNLGFDSLTAVELRDRLGSATGHKLPATIVFDYPNPTALAQHLRAAVLPDSAQPVGSVLDELDRLEGALAASEPDSDTRTKLKKRLEALLWTWGQNPADTAADAEEGDLESASADDMFALLDKELGTS</sequence>
<name>A0ABX1HA59_9ACTN</name>
<keyword evidence="2" id="KW-0597">Phosphoprotein</keyword>
<dbReference type="Proteomes" id="UP000772196">
    <property type="component" value="Unassembled WGS sequence"/>
</dbReference>
<evidence type="ECO:0000313" key="6">
    <source>
        <dbReference type="EMBL" id="NKI43891.1"/>
    </source>
</evidence>
<evidence type="ECO:0000256" key="4">
    <source>
        <dbReference type="ARBA" id="ARBA00023268"/>
    </source>
</evidence>
<dbReference type="PANTHER" id="PTHR43775:SF51">
    <property type="entry name" value="INACTIVE PHENOLPHTHIOCEROL SYNTHESIS POLYKETIDE SYNTHASE TYPE I PKS1-RELATED"/>
    <property type="match status" value="1"/>
</dbReference>
<keyword evidence="4" id="KW-0511">Multifunctional enzyme</keyword>
<dbReference type="InterPro" id="IPR020806">
    <property type="entry name" value="PKS_PP-bd"/>
</dbReference>
<dbReference type="Gene3D" id="3.40.50.720">
    <property type="entry name" value="NAD(P)-binding Rossmann-like Domain"/>
    <property type="match status" value="1"/>
</dbReference>
<dbReference type="InterPro" id="IPR050091">
    <property type="entry name" value="PKS_NRPS_Biosynth_Enz"/>
</dbReference>
<dbReference type="SMART" id="SM01294">
    <property type="entry name" value="PKS_PP_betabranch"/>
    <property type="match status" value="1"/>
</dbReference>
<organism evidence="6 7">
    <name type="scientific">Streptomyces physcomitrii</name>
    <dbReference type="NCBI Taxonomy" id="2724184"/>
    <lineage>
        <taxon>Bacteria</taxon>
        <taxon>Bacillati</taxon>
        <taxon>Actinomycetota</taxon>
        <taxon>Actinomycetes</taxon>
        <taxon>Kitasatosporales</taxon>
        <taxon>Streptomycetaceae</taxon>
        <taxon>Streptomyces</taxon>
    </lineage>
</organism>
<dbReference type="PROSITE" id="PS50075">
    <property type="entry name" value="CARRIER"/>
    <property type="match status" value="1"/>
</dbReference>
<dbReference type="Gene3D" id="1.10.1200.10">
    <property type="entry name" value="ACP-like"/>
    <property type="match status" value="1"/>
</dbReference>
<keyword evidence="1" id="KW-0596">Phosphopantetheine</keyword>
<protein>
    <recommendedName>
        <fullName evidence="5">Carrier domain-containing protein</fullName>
    </recommendedName>
</protein>